<evidence type="ECO:0008006" key="5">
    <source>
        <dbReference type="Google" id="ProtNLM"/>
    </source>
</evidence>
<evidence type="ECO:0000313" key="3">
    <source>
        <dbReference type="EMBL" id="KFM22937.1"/>
    </source>
</evidence>
<dbReference type="EMBL" id="KL662084">
    <property type="protein sequence ID" value="KFM22937.1"/>
    <property type="molecule type" value="Genomic_DNA"/>
</dbReference>
<gene>
    <name evidence="3" type="ORF">F751_6446</name>
    <name evidence="2" type="ORF">g.7410</name>
</gene>
<keyword evidence="4" id="KW-1185">Reference proteome</keyword>
<evidence type="ECO:0000313" key="2">
    <source>
        <dbReference type="EMBL" id="JAT71428.1"/>
    </source>
</evidence>
<evidence type="ECO:0000256" key="1">
    <source>
        <dbReference type="SAM" id="MobiDB-lite"/>
    </source>
</evidence>
<dbReference type="GeneID" id="23617837"/>
<dbReference type="eggNOG" id="ENOG502QW6A">
    <property type="taxonomic scope" value="Eukaryota"/>
</dbReference>
<feature type="compositionally biased region" description="Low complexity" evidence="1">
    <location>
        <begin position="313"/>
        <end position="326"/>
    </location>
</feature>
<reference evidence="3 4" key="1">
    <citation type="journal article" date="2014" name="BMC Genomics">
        <title>Oil accumulation mechanisms of the oleaginous microalga Chlorella protothecoides revealed through its genome, transcriptomes, and proteomes.</title>
        <authorList>
            <person name="Gao C."/>
            <person name="Wang Y."/>
            <person name="Shen Y."/>
            <person name="Yan D."/>
            <person name="He X."/>
            <person name="Dai J."/>
            <person name="Wu Q."/>
        </authorList>
    </citation>
    <scope>NUCLEOTIDE SEQUENCE [LARGE SCALE GENOMIC DNA]</scope>
    <source>
        <strain evidence="3 4">0710</strain>
    </source>
</reference>
<name>A0A087SB33_AUXPR</name>
<organism evidence="3 4">
    <name type="scientific">Auxenochlorella protothecoides</name>
    <name type="common">Green microalga</name>
    <name type="synonym">Chlorella protothecoides</name>
    <dbReference type="NCBI Taxonomy" id="3075"/>
    <lineage>
        <taxon>Eukaryota</taxon>
        <taxon>Viridiplantae</taxon>
        <taxon>Chlorophyta</taxon>
        <taxon>core chlorophytes</taxon>
        <taxon>Trebouxiophyceae</taxon>
        <taxon>Chlorellales</taxon>
        <taxon>Chlorellaceae</taxon>
        <taxon>Auxenochlorella</taxon>
    </lineage>
</organism>
<protein>
    <recommendedName>
        <fullName evidence="5">FAD-binding domain-containing protein</fullName>
    </recommendedName>
</protein>
<dbReference type="PANTHER" id="PTHR32098">
    <property type="entry name" value="LYCOPENE BETA/EPSILON CYCLASE PROTEIN"/>
    <property type="match status" value="1"/>
</dbReference>
<sequence length="677" mass="72256">MSPMTCRHGLPKRPPSHAFPLCGTSPVPHLASNPRPYIMRSKCHHHRPPAALGGQDEGAAGSVRSPPTPRPARSSRHSPALQRVLSEPGLEVPGGGDPSKYLATQEAFWKAMRRRGPKPRAPTVVRTTQMQYRAPVDYDVAVAGGTLGIFLATALQLRGLRVAVVERGRVQGRTQEWNISRAEVATLVGTGVLTRKELEEAIASEFNPTRVALHGAAPIEVRDVLNVGVCPATAVDRARRRFEAAGGVVLEGATVRGAVVHPNAVVLETAATRSGTVAASSGGGDPGSDHGRGAPSGAQTASDGRPSDAVQTSVRRPPAPAAGAPGSSPPRPVAASLLIDTMGHWSPIVAQLRRGARPDRVVMVVGGCVDGVPPAANVAGDLLATLGDAADDMQLFWEAFPARDGGRTLYAFAYLDAHPDRPSFEAMLDRYLDGIPAYQGVALEELRFKRLLLAAFPCYPDASPLKPGFDRILQVGDAAASQSPLSFGGFGSMLRHLPRLTQGVEQAVRSDSLSRGALGWLQPSSPTLSSAWLFQGAMAPRIGQLARPGSRPGAPLRGPGWLPPDHVNRLLRCAFGVLQWLGPWALRPFLQDTLLFLPLSATMAGMALRDPGTILRVVRQLGPWEVLSWARHYLALGLATLLDALLWPLRGQLQGSYRWRRVLDAVHWGSGADYHDH</sequence>
<dbReference type="OrthoDB" id="4211at2759"/>
<feature type="region of interest" description="Disordered" evidence="1">
    <location>
        <begin position="1"/>
        <end position="80"/>
    </location>
</feature>
<evidence type="ECO:0000313" key="4">
    <source>
        <dbReference type="Proteomes" id="UP000028924"/>
    </source>
</evidence>
<dbReference type="InterPro" id="IPR036188">
    <property type="entry name" value="FAD/NAD-bd_sf"/>
</dbReference>
<dbReference type="SUPFAM" id="SSF51905">
    <property type="entry name" value="FAD/NAD(P)-binding domain"/>
    <property type="match status" value="1"/>
</dbReference>
<dbReference type="AlphaFoldDB" id="A0A087SB33"/>
<dbReference type="KEGG" id="apro:F751_6446"/>
<dbReference type="PANTHER" id="PTHR32098:SF5">
    <property type="entry name" value="LYCOPENE BETA_EPSILON CYCLASE PROTEIN"/>
    <property type="match status" value="1"/>
</dbReference>
<feature type="region of interest" description="Disordered" evidence="1">
    <location>
        <begin position="274"/>
        <end position="334"/>
    </location>
</feature>
<dbReference type="RefSeq" id="XP_011395803.1">
    <property type="nucleotide sequence ID" value="XM_011397501.1"/>
</dbReference>
<reference evidence="2" key="2">
    <citation type="submission" date="2015-08" db="EMBL/GenBank/DDBJ databases">
        <authorList>
            <person name="Babu N.S."/>
            <person name="Beckwith C.J."/>
            <person name="Beseler K.G."/>
            <person name="Brison A."/>
            <person name="Carone J.V."/>
            <person name="Caskin T.P."/>
            <person name="Diamond M."/>
            <person name="Durham M.E."/>
            <person name="Foxe J.M."/>
            <person name="Go M."/>
            <person name="Henderson B.A."/>
            <person name="Jones I.B."/>
            <person name="McGettigan J.A."/>
            <person name="Micheletti S.J."/>
            <person name="Nasrallah M.E."/>
            <person name="Ortiz D."/>
            <person name="Piller C.R."/>
            <person name="Privatt S.R."/>
            <person name="Schneider S.L."/>
            <person name="Sharp S."/>
            <person name="Smith T.C."/>
            <person name="Stanton J.D."/>
            <person name="Ullery H.E."/>
            <person name="Wilson R.J."/>
            <person name="Serrano M.G."/>
            <person name="Buck G."/>
            <person name="Lee V."/>
            <person name="Wang Y."/>
            <person name="Carvalho R."/>
            <person name="Voegtly L."/>
            <person name="Shi R."/>
            <person name="Duckworth R."/>
            <person name="Johnson A."/>
            <person name="Loviza R."/>
            <person name="Walstead R."/>
            <person name="Shah Z."/>
            <person name="Kiflezghi M."/>
            <person name="Wade K."/>
            <person name="Ball S.L."/>
            <person name="Bradley K.W."/>
            <person name="Asai D.J."/>
            <person name="Bowman C.A."/>
            <person name="Russell D.A."/>
            <person name="Pope W.H."/>
            <person name="Jacobs-Sera D."/>
            <person name="Hendrix R.W."/>
            <person name="Hatfull G.F."/>
        </authorList>
    </citation>
    <scope>NUCLEOTIDE SEQUENCE</scope>
</reference>
<proteinExistence type="predicted"/>
<dbReference type="STRING" id="3075.A0A087SB33"/>
<dbReference type="EMBL" id="GDKF01007194">
    <property type="protein sequence ID" value="JAT71428.1"/>
    <property type="molecule type" value="Transcribed_RNA"/>
</dbReference>
<accession>A0A087SB33</accession>
<dbReference type="Proteomes" id="UP000028924">
    <property type="component" value="Unassembled WGS sequence"/>
</dbReference>